<comment type="caution">
    <text evidence="3">The sequence shown here is derived from an EMBL/GenBank/DDBJ whole genome shotgun (WGS) entry which is preliminary data.</text>
</comment>
<dbReference type="PANTHER" id="PTHR31987">
    <property type="entry name" value="GLUTAMINASE A-RELATED"/>
    <property type="match status" value="1"/>
</dbReference>
<dbReference type="PANTHER" id="PTHR31987:SF12">
    <property type="entry name" value="PUTATIVE (AFU_ORTHOLOGUE AFUA_3G10910)-RELATED"/>
    <property type="match status" value="1"/>
</dbReference>
<evidence type="ECO:0000259" key="1">
    <source>
        <dbReference type="Pfam" id="PF16335"/>
    </source>
</evidence>
<feature type="domain" description="Glutaminase A central" evidence="1">
    <location>
        <begin position="638"/>
        <end position="707"/>
    </location>
</feature>
<dbReference type="OrthoDB" id="431715at2759"/>
<dbReference type="Proteomes" id="UP000749293">
    <property type="component" value="Unassembled WGS sequence"/>
</dbReference>
<feature type="domain" description="Glutaminase A central" evidence="1">
    <location>
        <begin position="496"/>
        <end position="612"/>
    </location>
</feature>
<sequence>MAMGTSASTLRPPVLPLLVRTPYLSTWLPNARSPPWESWPIFWTGEQVGLSVMVSIPDSGQVFPLLGRPQDSLPSDLPLSEPKHHDISFDASTTNITYHLQLGFDASAFAYVTLSFLSPVTPTSVFRQSLPAAYVTIYVEGPARVNVYADLNGKWISGKDDSAIIWNFDQRGQSQASSAIKSWKVSRETEQLFTETNDRAEWGTLYFSGPETAAHQSGPSDLLRQTFARLKQLSNTTDEDYRQIMDREPVFAFSTSLEPGYYEASEKNSVTFTVGLVQDPVAQFAAARGLTEMRPFWKSLIPDEADMINFHYHDFGKASFLASNYSARLDFDARLVGSESYPDLVALSARQVLGATTFSGTPQDPILFLKEISSNGNFQTVDVIYPAFPFFLYTNPTWLTYLLEPLLEYQLSGQYPRNYSIHDIGTHFPNGTGHSDGNDEYMPLEECGNMLIMALAVVNAIGEEPVLMELTPSASSEAVFHQPLLAGQSGPRFARKWAKKSYSLWKLWADYLVRETLIPENQLCTDDFAGLLPNQTNLALKGIIGLRAMSDIAAIVGNEQDAEHYKNISVSYINKWQEYGISRDGTHAKLGYEWFGSWTTLYNLFADTLLCFHNPANDLEDGEDTTQSPIGAKPQPEHFIPDKIYSMSSQWYPNVMQKYGLPLDSRHLYAKSDWELFAASVASTKTREEIIERVGLWINETITGKPVFILTTPEATKKARTNSAVDRPLTDLYDTEGEGNFDPVPFKARPVVGGHFAPLSLQRACNGRALKGLRFLDVEQRIEETSTEGKPVGEKSASGEL</sequence>
<dbReference type="AlphaFoldDB" id="A0A9P5CZN0"/>
<dbReference type="GeneID" id="55967842"/>
<evidence type="ECO:0000313" key="4">
    <source>
        <dbReference type="Proteomes" id="UP000749293"/>
    </source>
</evidence>
<gene>
    <name evidence="3" type="ORF">GMORB2_1612</name>
</gene>
<feature type="domain" description="Glutaminase A central" evidence="1">
    <location>
        <begin position="338"/>
        <end position="464"/>
    </location>
</feature>
<feature type="domain" description="Glutaminase A N-terminal" evidence="2">
    <location>
        <begin position="110"/>
        <end position="322"/>
    </location>
</feature>
<dbReference type="Pfam" id="PF17168">
    <property type="entry name" value="DUF5127"/>
    <property type="match status" value="1"/>
</dbReference>
<dbReference type="RefSeq" id="XP_035320425.1">
    <property type="nucleotide sequence ID" value="XM_035463594.1"/>
</dbReference>
<proteinExistence type="predicted"/>
<evidence type="ECO:0000259" key="2">
    <source>
        <dbReference type="Pfam" id="PF17168"/>
    </source>
</evidence>
<evidence type="ECO:0008006" key="5">
    <source>
        <dbReference type="Google" id="ProtNLM"/>
    </source>
</evidence>
<name>A0A9P5CZN0_9HYPO</name>
<keyword evidence="4" id="KW-1185">Reference proteome</keyword>
<dbReference type="InterPro" id="IPR052743">
    <property type="entry name" value="Glutaminase_GtaA"/>
</dbReference>
<dbReference type="InterPro" id="IPR032514">
    <property type="entry name" value="GtaA_central"/>
</dbReference>
<dbReference type="Pfam" id="PF16335">
    <property type="entry name" value="GtaA_6_Hairpin"/>
    <property type="match status" value="3"/>
</dbReference>
<organism evidence="3 4">
    <name type="scientific">Geosmithia morbida</name>
    <dbReference type="NCBI Taxonomy" id="1094350"/>
    <lineage>
        <taxon>Eukaryota</taxon>
        <taxon>Fungi</taxon>
        <taxon>Dikarya</taxon>
        <taxon>Ascomycota</taxon>
        <taxon>Pezizomycotina</taxon>
        <taxon>Sordariomycetes</taxon>
        <taxon>Hypocreomycetidae</taxon>
        <taxon>Hypocreales</taxon>
        <taxon>Bionectriaceae</taxon>
        <taxon>Geosmithia</taxon>
    </lineage>
</organism>
<reference evidence="3" key="1">
    <citation type="submission" date="2020-03" db="EMBL/GenBank/DDBJ databases">
        <title>Site-based positive gene gene selection in Geosmithia morbida across the United States reveals a broad range of putative effectors and factors for local host and environmental adapation.</title>
        <authorList>
            <person name="Onufrak A."/>
            <person name="Murdoch R.W."/>
            <person name="Gazis R."/>
            <person name="Huff M."/>
            <person name="Staton M."/>
            <person name="Klingeman W."/>
            <person name="Hadziabdic D."/>
        </authorList>
    </citation>
    <scope>NUCLEOTIDE SEQUENCE</scope>
    <source>
        <strain evidence="3">1262</strain>
    </source>
</reference>
<evidence type="ECO:0000313" key="3">
    <source>
        <dbReference type="EMBL" id="KAF4121773.1"/>
    </source>
</evidence>
<protein>
    <recommendedName>
        <fullName evidence="5">Glutaminase</fullName>
    </recommendedName>
</protein>
<dbReference type="EMBL" id="JAANYQ010000011">
    <property type="protein sequence ID" value="KAF4121773.1"/>
    <property type="molecule type" value="Genomic_DNA"/>
</dbReference>
<accession>A0A9P5CZN0</accession>
<dbReference type="InterPro" id="IPR033433">
    <property type="entry name" value="GtaA_N"/>
</dbReference>